<accession>D3PU91</accession>
<protein>
    <submittedName>
        <fullName evidence="1">Uncharacterized protein</fullName>
    </submittedName>
</protein>
<dbReference type="AlphaFoldDB" id="D3PU91"/>
<name>D3PU91_STANL</name>
<evidence type="ECO:0000313" key="2">
    <source>
        <dbReference type="Proteomes" id="UP000000844"/>
    </source>
</evidence>
<dbReference type="Proteomes" id="UP000000844">
    <property type="component" value="Chromosome"/>
</dbReference>
<dbReference type="KEGG" id="sna:Snas_1328"/>
<gene>
    <name evidence="1" type="ordered locus">Snas_1328</name>
</gene>
<reference evidence="1 2" key="1">
    <citation type="journal article" date="2009" name="Stand. Genomic Sci.">
        <title>Complete genome sequence of Stackebrandtia nassauensis type strain (LLR-40K-21).</title>
        <authorList>
            <person name="Munk C."/>
            <person name="Lapidus A."/>
            <person name="Copeland A."/>
            <person name="Jando M."/>
            <person name="Mayilraj S."/>
            <person name="Glavina Del Rio T."/>
            <person name="Nolan M."/>
            <person name="Chen F."/>
            <person name="Lucas S."/>
            <person name="Tice H."/>
            <person name="Cheng J.F."/>
            <person name="Han C."/>
            <person name="Detter J.C."/>
            <person name="Bruce D."/>
            <person name="Goodwin L."/>
            <person name="Chain P."/>
            <person name="Pitluck S."/>
            <person name="Goker M."/>
            <person name="Ovchinikova G."/>
            <person name="Pati A."/>
            <person name="Ivanova N."/>
            <person name="Mavromatis K."/>
            <person name="Chen A."/>
            <person name="Palaniappan K."/>
            <person name="Land M."/>
            <person name="Hauser L."/>
            <person name="Chang Y.J."/>
            <person name="Jeffries C.D."/>
            <person name="Bristow J."/>
            <person name="Eisen J.A."/>
            <person name="Markowitz V."/>
            <person name="Hugenholtz P."/>
            <person name="Kyrpides N.C."/>
            <person name="Klenk H.P."/>
        </authorList>
    </citation>
    <scope>NUCLEOTIDE SEQUENCE [LARGE SCALE GENOMIC DNA]</scope>
    <source>
        <strain evidence="2">DSM 44728 / CIP 108903 / NRRL B-16338 / NBRC 102104 / LLR-40K-21</strain>
    </source>
</reference>
<keyword evidence="2" id="KW-1185">Reference proteome</keyword>
<dbReference type="HOGENOM" id="CLU_3066458_0_0_11"/>
<dbReference type="EMBL" id="CP001778">
    <property type="protein sequence ID" value="ADD41037.1"/>
    <property type="molecule type" value="Genomic_DNA"/>
</dbReference>
<proteinExistence type="predicted"/>
<evidence type="ECO:0000313" key="1">
    <source>
        <dbReference type="EMBL" id="ADD41037.1"/>
    </source>
</evidence>
<organism evidence="1 2">
    <name type="scientific">Stackebrandtia nassauensis (strain DSM 44728 / CIP 108903 / NRRL B-16338 / NBRC 102104 / LLR-40K-21)</name>
    <dbReference type="NCBI Taxonomy" id="446470"/>
    <lineage>
        <taxon>Bacteria</taxon>
        <taxon>Bacillati</taxon>
        <taxon>Actinomycetota</taxon>
        <taxon>Actinomycetes</taxon>
        <taxon>Glycomycetales</taxon>
        <taxon>Glycomycetaceae</taxon>
        <taxon>Stackebrandtia</taxon>
    </lineage>
</organism>
<sequence>MSVTPASRAAWIVAIARASSGLPSMDNGIAPSPISPTARVPMFLSRMPITFRV</sequence>